<gene>
    <name evidence="7" type="primary">GT34B2-1</name>
    <name evidence="7" type="ORF">SELMODRAFT_112156</name>
</gene>
<dbReference type="Proteomes" id="UP000001514">
    <property type="component" value="Unassembled WGS sequence"/>
</dbReference>
<evidence type="ECO:0000256" key="3">
    <source>
        <dbReference type="ARBA" id="ARBA00022676"/>
    </source>
</evidence>
<proteinExistence type="inferred from homology"/>
<dbReference type="GO" id="GO:0016758">
    <property type="term" value="F:hexosyltransferase activity"/>
    <property type="evidence" value="ECO:0000318"/>
    <property type="project" value="GO_Central"/>
</dbReference>
<evidence type="ECO:0000256" key="6">
    <source>
        <dbReference type="ARBA" id="ARBA00023034"/>
    </source>
</evidence>
<comment type="subcellular location">
    <subcellularLocation>
        <location evidence="1">Golgi apparatus membrane</location>
        <topology evidence="1">Single-pass type II membrane protein</topology>
    </subcellularLocation>
</comment>
<keyword evidence="5" id="KW-0735">Signal-anchor</keyword>
<sequence>MNRTMSLGPKISDWDSRRSSRRRKIKQCEKRMMLVTSSHPKPCENPLGDHIMLKSAKNKMDYCRLHGIDMFYNVAKLERSLPGFWIKIPLLRAVMLSHPEFEWILWMDGDALFTDMTFRIPIRKYEGYNLVMNGWDHLVYGNRSWTGLNMGIFLIRNCQWSLDLLDILAQMGSDGPGSVGIGKILHVTLFGRPDLESDDQGALLWLMNAQRERWGAKIFLEHSYALSGFWVPLVRELEDKMRRFEPGLGDDRWPFVTHFAGCEFCEGWANYSPQDCRRQMERAFNFGDNQVLEMYGFRHPSLNVADVDRT</sequence>
<evidence type="ECO:0000313" key="8">
    <source>
        <dbReference type="Proteomes" id="UP000001514"/>
    </source>
</evidence>
<dbReference type="HOGENOM" id="CLU_034328_0_1_1"/>
<evidence type="ECO:0000256" key="1">
    <source>
        <dbReference type="ARBA" id="ARBA00004323"/>
    </source>
</evidence>
<accession>D8S9E1</accession>
<dbReference type="Gramene" id="EFJ18947">
    <property type="protein sequence ID" value="EFJ18947"/>
    <property type="gene ID" value="SELMODRAFT_112156"/>
</dbReference>
<dbReference type="Gene3D" id="3.90.550.10">
    <property type="entry name" value="Spore Coat Polysaccharide Biosynthesis Protein SpsA, Chain A"/>
    <property type="match status" value="1"/>
</dbReference>
<dbReference type="OrthoDB" id="205108at2759"/>
<dbReference type="PANTHER" id="PTHR31311:SF44">
    <property type="entry name" value="GLYCOSYLTRANSFERASE 2-RELATED"/>
    <property type="match status" value="1"/>
</dbReference>
<organism evidence="8">
    <name type="scientific">Selaginella moellendorffii</name>
    <name type="common">Spikemoss</name>
    <dbReference type="NCBI Taxonomy" id="88036"/>
    <lineage>
        <taxon>Eukaryota</taxon>
        <taxon>Viridiplantae</taxon>
        <taxon>Streptophyta</taxon>
        <taxon>Embryophyta</taxon>
        <taxon>Tracheophyta</taxon>
        <taxon>Lycopodiopsida</taxon>
        <taxon>Selaginellales</taxon>
        <taxon>Selaginellaceae</taxon>
        <taxon>Selaginella</taxon>
    </lineage>
</organism>
<reference evidence="7 8" key="1">
    <citation type="journal article" date="2011" name="Science">
        <title>The Selaginella genome identifies genetic changes associated with the evolution of vascular plants.</title>
        <authorList>
            <person name="Banks J.A."/>
            <person name="Nishiyama T."/>
            <person name="Hasebe M."/>
            <person name="Bowman J.L."/>
            <person name="Gribskov M."/>
            <person name="dePamphilis C."/>
            <person name="Albert V.A."/>
            <person name="Aono N."/>
            <person name="Aoyama T."/>
            <person name="Ambrose B.A."/>
            <person name="Ashton N.W."/>
            <person name="Axtell M.J."/>
            <person name="Barker E."/>
            <person name="Barker M.S."/>
            <person name="Bennetzen J.L."/>
            <person name="Bonawitz N.D."/>
            <person name="Chapple C."/>
            <person name="Cheng C."/>
            <person name="Correa L.G."/>
            <person name="Dacre M."/>
            <person name="DeBarry J."/>
            <person name="Dreyer I."/>
            <person name="Elias M."/>
            <person name="Engstrom E.M."/>
            <person name="Estelle M."/>
            <person name="Feng L."/>
            <person name="Finet C."/>
            <person name="Floyd S.K."/>
            <person name="Frommer W.B."/>
            <person name="Fujita T."/>
            <person name="Gramzow L."/>
            <person name="Gutensohn M."/>
            <person name="Harholt J."/>
            <person name="Hattori M."/>
            <person name="Heyl A."/>
            <person name="Hirai T."/>
            <person name="Hiwatashi Y."/>
            <person name="Ishikawa M."/>
            <person name="Iwata M."/>
            <person name="Karol K.G."/>
            <person name="Koehler B."/>
            <person name="Kolukisaoglu U."/>
            <person name="Kubo M."/>
            <person name="Kurata T."/>
            <person name="Lalonde S."/>
            <person name="Li K."/>
            <person name="Li Y."/>
            <person name="Litt A."/>
            <person name="Lyons E."/>
            <person name="Manning G."/>
            <person name="Maruyama T."/>
            <person name="Michael T.P."/>
            <person name="Mikami K."/>
            <person name="Miyazaki S."/>
            <person name="Morinaga S."/>
            <person name="Murata T."/>
            <person name="Mueller-Roeber B."/>
            <person name="Nelson D.R."/>
            <person name="Obara M."/>
            <person name="Oguri Y."/>
            <person name="Olmstead R.G."/>
            <person name="Onodera N."/>
            <person name="Petersen B.L."/>
            <person name="Pils B."/>
            <person name="Prigge M."/>
            <person name="Rensing S.A."/>
            <person name="Riano-Pachon D.M."/>
            <person name="Roberts A.W."/>
            <person name="Sato Y."/>
            <person name="Scheller H.V."/>
            <person name="Schulz B."/>
            <person name="Schulz C."/>
            <person name="Shakirov E.V."/>
            <person name="Shibagaki N."/>
            <person name="Shinohara N."/>
            <person name="Shippen D.E."/>
            <person name="Soerensen I."/>
            <person name="Sotooka R."/>
            <person name="Sugimoto N."/>
            <person name="Sugita M."/>
            <person name="Sumikawa N."/>
            <person name="Tanurdzic M."/>
            <person name="Theissen G."/>
            <person name="Ulvskov P."/>
            <person name="Wakazuki S."/>
            <person name="Weng J.K."/>
            <person name="Willats W.W."/>
            <person name="Wipf D."/>
            <person name="Wolf P.G."/>
            <person name="Yang L."/>
            <person name="Zimmer A.D."/>
            <person name="Zhu Q."/>
            <person name="Mitros T."/>
            <person name="Hellsten U."/>
            <person name="Loque D."/>
            <person name="Otillar R."/>
            <person name="Salamov A."/>
            <person name="Schmutz J."/>
            <person name="Shapiro H."/>
            <person name="Lindquist E."/>
            <person name="Lucas S."/>
            <person name="Rokhsar D."/>
            <person name="Grigoriev I.V."/>
        </authorList>
    </citation>
    <scope>NUCLEOTIDE SEQUENCE [LARGE SCALE GENOMIC DNA]</scope>
</reference>
<dbReference type="InterPro" id="IPR029044">
    <property type="entry name" value="Nucleotide-diphossugar_trans"/>
</dbReference>
<dbReference type="GeneID" id="9647070"/>
<dbReference type="GO" id="GO:0000139">
    <property type="term" value="C:Golgi membrane"/>
    <property type="evidence" value="ECO:0007669"/>
    <property type="project" value="UniProtKB-SubCell"/>
</dbReference>
<dbReference type="OMA" id="CYYEVER"/>
<protein>
    <submittedName>
        <fullName evidence="7">Glycosyltransferase-like protein</fullName>
    </submittedName>
</protein>
<dbReference type="eggNOG" id="KOG4748">
    <property type="taxonomic scope" value="Eukaryota"/>
</dbReference>
<dbReference type="InterPro" id="IPR008630">
    <property type="entry name" value="Glyco_trans_34"/>
</dbReference>
<evidence type="ECO:0000256" key="2">
    <source>
        <dbReference type="ARBA" id="ARBA00005664"/>
    </source>
</evidence>
<dbReference type="PANTHER" id="PTHR31311">
    <property type="entry name" value="XYLOGLUCAN 6-XYLOSYLTRANSFERASE 5-RELATED-RELATED"/>
    <property type="match status" value="1"/>
</dbReference>
<dbReference type="KEGG" id="smo:SELMODRAFT_112156"/>
<dbReference type="EMBL" id="GL377608">
    <property type="protein sequence ID" value="EFJ18947.1"/>
    <property type="molecule type" value="Genomic_DNA"/>
</dbReference>
<dbReference type="GO" id="GO:0009969">
    <property type="term" value="P:xyloglucan biosynthetic process"/>
    <property type="evidence" value="ECO:0000318"/>
    <property type="project" value="GO_Central"/>
</dbReference>
<keyword evidence="3" id="KW-0328">Glycosyltransferase</keyword>
<comment type="similarity">
    <text evidence="2">Belongs to the glycosyltransferase 34 family.</text>
</comment>
<name>D8S9E1_SELML</name>
<dbReference type="InParanoid" id="D8S9E1"/>
<keyword evidence="6" id="KW-0333">Golgi apparatus</keyword>
<keyword evidence="4 7" id="KW-0808">Transferase</keyword>
<dbReference type="AlphaFoldDB" id="D8S9E1"/>
<evidence type="ECO:0000256" key="4">
    <source>
        <dbReference type="ARBA" id="ARBA00022679"/>
    </source>
</evidence>
<keyword evidence="8" id="KW-1185">Reference proteome</keyword>
<evidence type="ECO:0000313" key="7">
    <source>
        <dbReference type="EMBL" id="EFJ18947.1"/>
    </source>
</evidence>
<dbReference type="Pfam" id="PF05637">
    <property type="entry name" value="Glyco_transf_34"/>
    <property type="match status" value="1"/>
</dbReference>
<evidence type="ECO:0000256" key="5">
    <source>
        <dbReference type="ARBA" id="ARBA00022968"/>
    </source>
</evidence>
<keyword evidence="5" id="KW-0812">Transmembrane</keyword>